<gene>
    <name evidence="1" type="ORF">A6K24_03800</name>
</gene>
<dbReference type="Proteomes" id="UP000078534">
    <property type="component" value="Unassembled WGS sequence"/>
</dbReference>
<evidence type="ECO:0000313" key="1">
    <source>
        <dbReference type="EMBL" id="OAS86646.1"/>
    </source>
</evidence>
<proteinExistence type="predicted"/>
<dbReference type="InterPro" id="IPR025552">
    <property type="entry name" value="YkyB"/>
</dbReference>
<reference evidence="2" key="1">
    <citation type="submission" date="2016-04" db="EMBL/GenBank/DDBJ databases">
        <authorList>
            <person name="Lyu Z."/>
            <person name="Lyu W."/>
        </authorList>
    </citation>
    <scope>NUCLEOTIDE SEQUENCE [LARGE SCALE GENOMIC DNA]</scope>
    <source>
        <strain evidence="2">C44</strain>
    </source>
</reference>
<dbReference type="OrthoDB" id="2360869at2"/>
<organism evidence="1 2">
    <name type="scientific">Metabacillus litoralis</name>
    <dbReference type="NCBI Taxonomy" id="152268"/>
    <lineage>
        <taxon>Bacteria</taxon>
        <taxon>Bacillati</taxon>
        <taxon>Bacillota</taxon>
        <taxon>Bacilli</taxon>
        <taxon>Bacillales</taxon>
        <taxon>Bacillaceae</taxon>
        <taxon>Metabacillus</taxon>
    </lineage>
</organism>
<evidence type="ECO:0008006" key="3">
    <source>
        <dbReference type="Google" id="ProtNLM"/>
    </source>
</evidence>
<keyword evidence="2" id="KW-1185">Reference proteome</keyword>
<protein>
    <recommendedName>
        <fullName evidence="3">YkyB-like protein</fullName>
    </recommendedName>
</protein>
<sequence>MDDHIRLDPTKQPTTENLARAIYVVNRHAKTAPNPKFLYGLKKKALIKLVHEGKAKKEGLHFSNNPKYSKQQSDVLVSAGEYFFHMPPTKDDFDQLPHLGSLNQTYRNPKTHMSLSKAKILLQNYVGMKEDKLPPNSFQSKKTRTYEKPVFKRLGESYR</sequence>
<dbReference type="STRING" id="152268.A6K24_03800"/>
<comment type="caution">
    <text evidence="1">The sequence shown here is derived from an EMBL/GenBank/DDBJ whole genome shotgun (WGS) entry which is preliminary data.</text>
</comment>
<dbReference type="AlphaFoldDB" id="A0A179SXU9"/>
<dbReference type="RefSeq" id="WP_066330836.1">
    <property type="nucleotide sequence ID" value="NZ_LWSG01000012.1"/>
</dbReference>
<evidence type="ECO:0000313" key="2">
    <source>
        <dbReference type="Proteomes" id="UP000078534"/>
    </source>
</evidence>
<accession>A0A179SXU9</accession>
<name>A0A179SXU9_9BACI</name>
<dbReference type="Pfam" id="PF14177">
    <property type="entry name" value="YkyB"/>
    <property type="match status" value="1"/>
</dbReference>
<dbReference type="EMBL" id="LWSG01000012">
    <property type="protein sequence ID" value="OAS86646.1"/>
    <property type="molecule type" value="Genomic_DNA"/>
</dbReference>